<feature type="region of interest" description="Disordered" evidence="1">
    <location>
        <begin position="90"/>
        <end position="110"/>
    </location>
</feature>
<dbReference type="PANTHER" id="PTHR28027">
    <property type="entry name" value="TRANSCRIPTIONAL REGULATOR MIT1"/>
    <property type="match status" value="1"/>
</dbReference>
<dbReference type="PaxDb" id="284590-Q6CQV0"/>
<dbReference type="Proteomes" id="UP000000598">
    <property type="component" value="Chromosome D"/>
</dbReference>
<dbReference type="AlphaFoldDB" id="Q6CQV0"/>
<feature type="compositionally biased region" description="Low complexity" evidence="1">
    <location>
        <begin position="484"/>
        <end position="502"/>
    </location>
</feature>
<feature type="compositionally biased region" description="Low complexity" evidence="1">
    <location>
        <begin position="447"/>
        <end position="476"/>
    </location>
</feature>
<dbReference type="KEGG" id="kla:KLLA0_D14058g"/>
<dbReference type="FunCoup" id="Q6CQV0">
    <property type="interactions" value="1"/>
</dbReference>
<gene>
    <name evidence="2" type="ORF">KLLA0_D14058g</name>
</gene>
<dbReference type="HOGENOM" id="CLU_542975_0_0_1"/>
<dbReference type="InterPro" id="IPR018608">
    <property type="entry name" value="Gti1/Pac2"/>
</dbReference>
<dbReference type="InParanoid" id="Q6CQV0"/>
<feature type="region of interest" description="Disordered" evidence="1">
    <location>
        <begin position="433"/>
        <end position="502"/>
    </location>
</feature>
<keyword evidence="3" id="KW-1185">Reference proteome</keyword>
<proteinExistence type="predicted"/>
<protein>
    <submittedName>
        <fullName evidence="2">KLLA0D14058p</fullName>
    </submittedName>
</protein>
<evidence type="ECO:0000256" key="1">
    <source>
        <dbReference type="SAM" id="MobiDB-lite"/>
    </source>
</evidence>
<sequence length="502" mass="54814">MDVKPTLNRAYIENNDDALKVVECVLNGDLHSVSRRPYEIERPKLICSGNIFVFIEEKSGIKRWTDGIPWSPSRVVGKFLVYKELFRSNSGGGGGSAKQQSRDSTNYSNTGSTGDACIAGTATYSYRSDGLIKKAFSLRVKSNVDELDPTQDPRDRHLFTIHIISYYTLDDITNGVLVTPSEMVRFQKVVPSQRLLDALEHTSIGNFKTIGSVKSKKKKKPYHQHQQHEYEVQVPGLAAPSIPSFKQMPQHMPQQVPSQMFVPPQRIIQPSIFPPPPPGPPGQSPAFPPYYQQMYQQGTQAQLPQYPYNYTSVYHQEMYPKVSADPGISHNSNTLNKLPFTHHLPPLSMPQQPISRSLPPISATQPPQLRQLQQHTTDKTSNVSPTQPMAYLPVPPPPPPLSASSNVTTPGGSFTNNMIMNMNFNPMYSGRAAGGGRGSITSQSGQSMNPGGSTSSSSLNLSPVSNSIGSDSSKSSLTGTAIDPTTAGNTTTTNLTPAFKVG</sequence>
<reference evidence="2 3" key="1">
    <citation type="journal article" date="2004" name="Nature">
        <title>Genome evolution in yeasts.</title>
        <authorList>
            <consortium name="Genolevures"/>
            <person name="Dujon B."/>
            <person name="Sherman D."/>
            <person name="Fischer G."/>
            <person name="Durrens P."/>
            <person name="Casaregola S."/>
            <person name="Lafontaine I."/>
            <person name="de Montigny J."/>
            <person name="Marck C."/>
            <person name="Neuveglise C."/>
            <person name="Talla E."/>
            <person name="Goffard N."/>
            <person name="Frangeul L."/>
            <person name="Aigle M."/>
            <person name="Anthouard V."/>
            <person name="Babour A."/>
            <person name="Barbe V."/>
            <person name="Barnay S."/>
            <person name="Blanchin S."/>
            <person name="Beckerich J.M."/>
            <person name="Beyne E."/>
            <person name="Bleykasten C."/>
            <person name="Boisrame A."/>
            <person name="Boyer J."/>
            <person name="Cattolico L."/>
            <person name="Confanioleri F."/>
            <person name="de Daruvar A."/>
            <person name="Despons L."/>
            <person name="Fabre E."/>
            <person name="Fairhead C."/>
            <person name="Ferry-Dumazet H."/>
            <person name="Groppi A."/>
            <person name="Hantraye F."/>
            <person name="Hennequin C."/>
            <person name="Jauniaux N."/>
            <person name="Joyet P."/>
            <person name="Kachouri R."/>
            <person name="Kerrest A."/>
            <person name="Koszul R."/>
            <person name="Lemaire M."/>
            <person name="Lesur I."/>
            <person name="Ma L."/>
            <person name="Muller H."/>
            <person name="Nicaud J.M."/>
            <person name="Nikolski M."/>
            <person name="Oztas S."/>
            <person name="Ozier-Kalogeropoulos O."/>
            <person name="Pellenz S."/>
            <person name="Potier S."/>
            <person name="Richard G.F."/>
            <person name="Straub M.L."/>
            <person name="Suleau A."/>
            <person name="Swennene D."/>
            <person name="Tekaia F."/>
            <person name="Wesolowski-Louvel M."/>
            <person name="Westhof E."/>
            <person name="Wirth B."/>
            <person name="Zeniou-Meyer M."/>
            <person name="Zivanovic I."/>
            <person name="Bolotin-Fukuhara M."/>
            <person name="Thierry A."/>
            <person name="Bouchier C."/>
            <person name="Caudron B."/>
            <person name="Scarpelli C."/>
            <person name="Gaillardin C."/>
            <person name="Weissenbach J."/>
            <person name="Wincker P."/>
            <person name="Souciet J.L."/>
        </authorList>
    </citation>
    <scope>NUCLEOTIDE SEQUENCE [LARGE SCALE GENOMIC DNA]</scope>
    <source>
        <strain evidence="3">ATCC 8585 / CBS 2359 / DSM 70799 / NBRC 1267 / NRRL Y-1140 / WM37</strain>
    </source>
</reference>
<feature type="region of interest" description="Disordered" evidence="1">
    <location>
        <begin position="325"/>
        <end position="414"/>
    </location>
</feature>
<dbReference type="GO" id="GO:0003677">
    <property type="term" value="F:DNA binding"/>
    <property type="evidence" value="ECO:0007669"/>
    <property type="project" value="TreeGrafter"/>
</dbReference>
<feature type="compositionally biased region" description="Polar residues" evidence="1">
    <location>
        <begin position="362"/>
        <end position="387"/>
    </location>
</feature>
<dbReference type="OMA" id="RESNPIH"/>
<organism evidence="2 3">
    <name type="scientific">Kluyveromyces lactis (strain ATCC 8585 / CBS 2359 / DSM 70799 / NBRC 1267 / NRRL Y-1140 / WM37)</name>
    <name type="common">Yeast</name>
    <name type="synonym">Candida sphaerica</name>
    <dbReference type="NCBI Taxonomy" id="284590"/>
    <lineage>
        <taxon>Eukaryota</taxon>
        <taxon>Fungi</taxon>
        <taxon>Dikarya</taxon>
        <taxon>Ascomycota</taxon>
        <taxon>Saccharomycotina</taxon>
        <taxon>Saccharomycetes</taxon>
        <taxon>Saccharomycetales</taxon>
        <taxon>Saccharomycetaceae</taxon>
        <taxon>Kluyveromyces</taxon>
    </lineage>
</organism>
<evidence type="ECO:0000313" key="2">
    <source>
        <dbReference type="EMBL" id="CAH00785.1"/>
    </source>
</evidence>
<feature type="compositionally biased region" description="Polar residues" evidence="1">
    <location>
        <begin position="97"/>
        <end position="110"/>
    </location>
</feature>
<accession>Q6CQV0</accession>
<dbReference type="Pfam" id="PF09729">
    <property type="entry name" value="Gti1_Pac2"/>
    <property type="match status" value="1"/>
</dbReference>
<dbReference type="EMBL" id="CR382124">
    <property type="protein sequence ID" value="CAH00785.1"/>
    <property type="molecule type" value="Genomic_DNA"/>
</dbReference>
<dbReference type="eggNOG" id="KOG4476">
    <property type="taxonomic scope" value="Eukaryota"/>
</dbReference>
<name>Q6CQV0_KLULA</name>
<evidence type="ECO:0000313" key="3">
    <source>
        <dbReference type="Proteomes" id="UP000000598"/>
    </source>
</evidence>
<dbReference type="PANTHER" id="PTHR28027:SF2">
    <property type="entry name" value="TRANSCRIPTIONAL REGULATOR MIT1"/>
    <property type="match status" value="1"/>
</dbReference>
<feature type="compositionally biased region" description="Polar residues" evidence="1">
    <location>
        <begin position="402"/>
        <end position="414"/>
    </location>
</feature>